<name>A0ABN3GDC4_9ACTN</name>
<reference evidence="1 2" key="1">
    <citation type="journal article" date="2019" name="Int. J. Syst. Evol. Microbiol.">
        <title>The Global Catalogue of Microorganisms (GCM) 10K type strain sequencing project: providing services to taxonomists for standard genome sequencing and annotation.</title>
        <authorList>
            <consortium name="The Broad Institute Genomics Platform"/>
            <consortium name="The Broad Institute Genome Sequencing Center for Infectious Disease"/>
            <person name="Wu L."/>
            <person name="Ma J."/>
        </authorList>
    </citation>
    <scope>NUCLEOTIDE SEQUENCE [LARGE SCALE GENOMIC DNA]</scope>
    <source>
        <strain evidence="1 2">JCM 6238</strain>
    </source>
</reference>
<comment type="caution">
    <text evidence="1">The sequence shown here is derived from an EMBL/GenBank/DDBJ whole genome shotgun (WGS) entry which is preliminary data.</text>
</comment>
<proteinExistence type="predicted"/>
<accession>A0ABN3GDC4</accession>
<sequence length="79" mass="8389">MEVEQGVHIRVYDEDHITPVAAVAAVGSAERLELLTVDRHTAVATFTGNDLEIHAVYETCHRPSVATSGTPGDGGRSTC</sequence>
<evidence type="ECO:0000313" key="1">
    <source>
        <dbReference type="EMBL" id="GAA2349134.1"/>
    </source>
</evidence>
<evidence type="ECO:0000313" key="2">
    <source>
        <dbReference type="Proteomes" id="UP001501584"/>
    </source>
</evidence>
<keyword evidence="2" id="KW-1185">Reference proteome</keyword>
<dbReference type="Proteomes" id="UP001501584">
    <property type="component" value="Unassembled WGS sequence"/>
</dbReference>
<organism evidence="1 2">
    <name type="scientific">Glycomyces rutgersensis</name>
    <dbReference type="NCBI Taxonomy" id="58115"/>
    <lineage>
        <taxon>Bacteria</taxon>
        <taxon>Bacillati</taxon>
        <taxon>Actinomycetota</taxon>
        <taxon>Actinomycetes</taxon>
        <taxon>Glycomycetales</taxon>
        <taxon>Glycomycetaceae</taxon>
        <taxon>Glycomyces</taxon>
    </lineage>
</organism>
<gene>
    <name evidence="1" type="ORF">GCM10010403_48880</name>
</gene>
<protein>
    <submittedName>
        <fullName evidence="1">Uncharacterized protein</fullName>
    </submittedName>
</protein>
<dbReference type="EMBL" id="BAAASX010000011">
    <property type="protein sequence ID" value="GAA2349134.1"/>
    <property type="molecule type" value="Genomic_DNA"/>
</dbReference>